<dbReference type="GO" id="GO:0000139">
    <property type="term" value="C:Golgi membrane"/>
    <property type="evidence" value="ECO:0007669"/>
    <property type="project" value="UniProtKB-SubCell"/>
</dbReference>
<organism evidence="8 9">
    <name type="scientific">Pythium oligandrum</name>
    <name type="common">Mycoparasitic fungus</name>
    <dbReference type="NCBI Taxonomy" id="41045"/>
    <lineage>
        <taxon>Eukaryota</taxon>
        <taxon>Sar</taxon>
        <taxon>Stramenopiles</taxon>
        <taxon>Oomycota</taxon>
        <taxon>Peronosporomycetes</taxon>
        <taxon>Pythiales</taxon>
        <taxon>Pythiaceae</taxon>
        <taxon>Pythium</taxon>
    </lineage>
</organism>
<feature type="transmembrane region" description="Helical" evidence="6">
    <location>
        <begin position="155"/>
        <end position="177"/>
    </location>
</feature>
<evidence type="ECO:0000256" key="2">
    <source>
        <dbReference type="ARBA" id="ARBA00010596"/>
    </source>
</evidence>
<comment type="caution">
    <text evidence="8">The sequence shown here is derived from an EMBL/GenBank/DDBJ whole genome shotgun (WGS) entry which is preliminary data.</text>
</comment>
<feature type="transmembrane region" description="Helical" evidence="6">
    <location>
        <begin position="119"/>
        <end position="139"/>
    </location>
</feature>
<evidence type="ECO:0000256" key="1">
    <source>
        <dbReference type="ARBA" id="ARBA00004141"/>
    </source>
</evidence>
<evidence type="ECO:0000256" key="5">
    <source>
        <dbReference type="ARBA" id="ARBA00023136"/>
    </source>
</evidence>
<dbReference type="OrthoDB" id="10256463at2759"/>
<gene>
    <name evidence="8" type="ORF">Poli38472_006310</name>
</gene>
<feature type="domain" description="Yip1" evidence="7">
    <location>
        <begin position="102"/>
        <end position="261"/>
    </location>
</feature>
<dbReference type="PANTHER" id="PTHR12822">
    <property type="entry name" value="PROTEIN YIPF"/>
    <property type="match status" value="1"/>
</dbReference>
<evidence type="ECO:0000313" key="9">
    <source>
        <dbReference type="Proteomes" id="UP000794436"/>
    </source>
</evidence>
<comment type="subcellular location">
    <subcellularLocation>
        <location evidence="6">Golgi apparatus membrane</location>
        <topology evidence="6">Multi-pass membrane protein</topology>
    </subcellularLocation>
    <subcellularLocation>
        <location evidence="1">Membrane</location>
        <topology evidence="1">Multi-pass membrane protein</topology>
    </subcellularLocation>
</comment>
<dbReference type="GO" id="GO:0016192">
    <property type="term" value="P:vesicle-mediated transport"/>
    <property type="evidence" value="ECO:0007669"/>
    <property type="project" value="InterPro"/>
</dbReference>
<dbReference type="Pfam" id="PF04893">
    <property type="entry name" value="Yip1"/>
    <property type="match status" value="1"/>
</dbReference>
<feature type="transmembrane region" description="Helical" evidence="6">
    <location>
        <begin position="217"/>
        <end position="238"/>
    </location>
</feature>
<proteinExistence type="inferred from homology"/>
<dbReference type="InterPro" id="IPR039765">
    <property type="entry name" value="Yip5/YIPF1/YIPF2"/>
</dbReference>
<accession>A0A8K1CS43</accession>
<dbReference type="EMBL" id="SPLM01000002">
    <property type="protein sequence ID" value="TMW68842.1"/>
    <property type="molecule type" value="Genomic_DNA"/>
</dbReference>
<dbReference type="GO" id="GO:0031267">
    <property type="term" value="F:small GTPase binding"/>
    <property type="evidence" value="ECO:0007669"/>
    <property type="project" value="InterPro"/>
</dbReference>
<keyword evidence="3 6" id="KW-0812">Transmembrane</keyword>
<protein>
    <recommendedName>
        <fullName evidence="6">Protein YIPF</fullName>
    </recommendedName>
</protein>
<feature type="transmembrane region" description="Helical" evidence="6">
    <location>
        <begin position="250"/>
        <end position="269"/>
    </location>
</feature>
<evidence type="ECO:0000259" key="7">
    <source>
        <dbReference type="Pfam" id="PF04893"/>
    </source>
</evidence>
<evidence type="ECO:0000256" key="3">
    <source>
        <dbReference type="ARBA" id="ARBA00022692"/>
    </source>
</evidence>
<feature type="transmembrane region" description="Helical" evidence="6">
    <location>
        <begin position="189"/>
        <end position="211"/>
    </location>
</feature>
<name>A0A8K1CS43_PYTOL</name>
<sequence>MTAAAMDDVKSAADALNDRGAELEFEVSVAEMEDLEDGLLSSKARDNLMGKKMGFSDRENDNARPMGMCSCFSLAFYQPYFDVDTSDVQERLVRALLPFKKSPSFNELVTKAPDAYGPVWLSTTLIFCLASCSNVASYLDFEGDRKEWSYDFSRVASACTIVEIFLVALPVLLWLVGKYVNIPMRLSSLVCLYGYSTTIFIPATFICIAPIDAVDWVVILLSMSWSLYFVLANLWTAITEHLSKEKMLPLLGFIAASHLVWAILMKLLFF</sequence>
<evidence type="ECO:0000256" key="4">
    <source>
        <dbReference type="ARBA" id="ARBA00022989"/>
    </source>
</evidence>
<dbReference type="PANTHER" id="PTHR12822:SF2">
    <property type="entry name" value="PROTEIN YIPF"/>
    <property type="match status" value="1"/>
</dbReference>
<comment type="similarity">
    <text evidence="2 6">Belongs to the YIP1 family.</text>
</comment>
<keyword evidence="9" id="KW-1185">Reference proteome</keyword>
<evidence type="ECO:0000256" key="6">
    <source>
        <dbReference type="RuleBase" id="RU361264"/>
    </source>
</evidence>
<evidence type="ECO:0000313" key="8">
    <source>
        <dbReference type="EMBL" id="TMW68842.1"/>
    </source>
</evidence>
<dbReference type="InterPro" id="IPR006977">
    <property type="entry name" value="Yip1_dom"/>
</dbReference>
<reference evidence="8" key="1">
    <citation type="submission" date="2019-03" db="EMBL/GenBank/DDBJ databases">
        <title>Long read genome sequence of the mycoparasitic Pythium oligandrum ATCC 38472 isolated from sugarbeet rhizosphere.</title>
        <authorList>
            <person name="Gaulin E."/>
        </authorList>
    </citation>
    <scope>NUCLEOTIDE SEQUENCE</scope>
    <source>
        <strain evidence="8">ATCC 38472_TT</strain>
    </source>
</reference>
<dbReference type="Proteomes" id="UP000794436">
    <property type="component" value="Unassembled WGS sequence"/>
</dbReference>
<keyword evidence="5 6" id="KW-0472">Membrane</keyword>
<dbReference type="AlphaFoldDB" id="A0A8K1CS43"/>
<keyword evidence="4 6" id="KW-1133">Transmembrane helix</keyword>